<reference evidence="1" key="1">
    <citation type="submission" date="2021-02" db="EMBL/GenBank/DDBJ databases">
        <authorList>
            <person name="Dougan E. K."/>
            <person name="Rhodes N."/>
            <person name="Thang M."/>
            <person name="Chan C."/>
        </authorList>
    </citation>
    <scope>NUCLEOTIDE SEQUENCE</scope>
</reference>
<proteinExistence type="predicted"/>
<dbReference type="Proteomes" id="UP000604046">
    <property type="component" value="Unassembled WGS sequence"/>
</dbReference>
<accession>A0A812NZ98</accession>
<evidence type="ECO:0000313" key="2">
    <source>
        <dbReference type="Proteomes" id="UP000604046"/>
    </source>
</evidence>
<evidence type="ECO:0000313" key="1">
    <source>
        <dbReference type="EMBL" id="CAE7321738.1"/>
    </source>
</evidence>
<dbReference type="EMBL" id="CAJNDS010002093">
    <property type="protein sequence ID" value="CAE7321738.1"/>
    <property type="molecule type" value="Genomic_DNA"/>
</dbReference>
<gene>
    <name evidence="1" type="ORF">SNAT2548_LOCUS16860</name>
</gene>
<organism evidence="1 2">
    <name type="scientific">Symbiodinium natans</name>
    <dbReference type="NCBI Taxonomy" id="878477"/>
    <lineage>
        <taxon>Eukaryota</taxon>
        <taxon>Sar</taxon>
        <taxon>Alveolata</taxon>
        <taxon>Dinophyceae</taxon>
        <taxon>Suessiales</taxon>
        <taxon>Symbiodiniaceae</taxon>
        <taxon>Symbiodinium</taxon>
    </lineage>
</organism>
<comment type="caution">
    <text evidence="1">The sequence shown here is derived from an EMBL/GenBank/DDBJ whole genome shotgun (WGS) entry which is preliminary data.</text>
</comment>
<dbReference type="AlphaFoldDB" id="A0A812NZ98"/>
<sequence>MSLAGGKSASRTKQTRLALENLRTVRNTYSKIRNKDVDATRRVFLVKFGAVNSYCPSKKINKWYGHQNCGVKGHREMKAEYGKIFLRKRDHAVAEGYWRVDETVYKGKEC</sequence>
<name>A0A812NZ98_9DINO</name>
<keyword evidence="2" id="KW-1185">Reference proteome</keyword>
<protein>
    <submittedName>
        <fullName evidence="1">Uncharacterized protein</fullName>
    </submittedName>
</protein>